<dbReference type="InterPro" id="IPR029045">
    <property type="entry name" value="ClpP/crotonase-like_dom_sf"/>
</dbReference>
<evidence type="ECO:0000313" key="2">
    <source>
        <dbReference type="Proteomes" id="UP000440096"/>
    </source>
</evidence>
<evidence type="ECO:0000313" key="1">
    <source>
        <dbReference type="EMBL" id="MTD53831.1"/>
    </source>
</evidence>
<protein>
    <recommendedName>
        <fullName evidence="3">Enoyl-CoA hydratase/isomerase family protein</fullName>
    </recommendedName>
</protein>
<dbReference type="SUPFAM" id="SSF52096">
    <property type="entry name" value="ClpP/crotonase"/>
    <property type="match status" value="1"/>
</dbReference>
<organism evidence="1 2">
    <name type="scientific">Amycolatopsis pithecellobii</name>
    <dbReference type="NCBI Taxonomy" id="664692"/>
    <lineage>
        <taxon>Bacteria</taxon>
        <taxon>Bacillati</taxon>
        <taxon>Actinomycetota</taxon>
        <taxon>Actinomycetes</taxon>
        <taxon>Pseudonocardiales</taxon>
        <taxon>Pseudonocardiaceae</taxon>
        <taxon>Amycolatopsis</taxon>
    </lineage>
</organism>
<dbReference type="Pfam" id="PF00378">
    <property type="entry name" value="ECH_1"/>
    <property type="match status" value="1"/>
</dbReference>
<dbReference type="InterPro" id="IPR001753">
    <property type="entry name" value="Enoyl-CoA_hydra/iso"/>
</dbReference>
<comment type="caution">
    <text evidence="1">The sequence shown here is derived from an EMBL/GenBank/DDBJ whole genome shotgun (WGS) entry which is preliminary data.</text>
</comment>
<dbReference type="GO" id="GO:0003824">
    <property type="term" value="F:catalytic activity"/>
    <property type="evidence" value="ECO:0007669"/>
    <property type="project" value="UniProtKB-ARBA"/>
</dbReference>
<dbReference type="PANTHER" id="PTHR43459:SF1">
    <property type="entry name" value="EG:BACN32G11.4 PROTEIN"/>
    <property type="match status" value="1"/>
</dbReference>
<evidence type="ECO:0008006" key="3">
    <source>
        <dbReference type="Google" id="ProtNLM"/>
    </source>
</evidence>
<dbReference type="RefSeq" id="WP_154756079.1">
    <property type="nucleotide sequence ID" value="NZ_WMBA01000008.1"/>
</dbReference>
<reference evidence="1 2" key="1">
    <citation type="submission" date="2019-11" db="EMBL/GenBank/DDBJ databases">
        <title>Draft genome of Amycolatopsis RM579.</title>
        <authorList>
            <person name="Duangmal K."/>
            <person name="Mingma R."/>
        </authorList>
    </citation>
    <scope>NUCLEOTIDE SEQUENCE [LARGE SCALE GENOMIC DNA]</scope>
    <source>
        <strain evidence="1 2">RM579</strain>
    </source>
</reference>
<gene>
    <name evidence="1" type="ORF">GKO32_07520</name>
</gene>
<sequence>MTHTGYELFEALDVEIVDAVATVKLLSNERIARLRDGGAHPEIHFDLGRALNRLREEHAVRVVVITGSDDGVPWHMAAPPHNRRPIVEPDPVTLPDWLWSAFMGVRMTHQALAELEKPVIAKVNGDAIGFSRSIMFGCDLIVAREDAVVADVHMDLQEVFGFDTVPGDGGAALVPLHMFPAKAMEYLLLAKPYTAVELERMGAINYVSG</sequence>
<dbReference type="Gene3D" id="3.90.226.10">
    <property type="entry name" value="2-enoyl-CoA Hydratase, Chain A, domain 1"/>
    <property type="match status" value="1"/>
</dbReference>
<dbReference type="CDD" id="cd06558">
    <property type="entry name" value="crotonase-like"/>
    <property type="match status" value="1"/>
</dbReference>
<proteinExistence type="predicted"/>
<accession>A0A6N7Z1R6</accession>
<dbReference type="Proteomes" id="UP000440096">
    <property type="component" value="Unassembled WGS sequence"/>
</dbReference>
<name>A0A6N7Z1R6_9PSEU</name>
<dbReference type="PANTHER" id="PTHR43459">
    <property type="entry name" value="ENOYL-COA HYDRATASE"/>
    <property type="match status" value="1"/>
</dbReference>
<dbReference type="OrthoDB" id="3665906at2"/>
<dbReference type="EMBL" id="WMBA01000008">
    <property type="protein sequence ID" value="MTD53831.1"/>
    <property type="molecule type" value="Genomic_DNA"/>
</dbReference>
<keyword evidence="2" id="KW-1185">Reference proteome</keyword>
<dbReference type="AlphaFoldDB" id="A0A6N7Z1R6"/>